<reference evidence="3" key="1">
    <citation type="journal article" date="2021" name="PeerJ">
        <title>Extensive microbial diversity within the chicken gut microbiome revealed by metagenomics and culture.</title>
        <authorList>
            <person name="Gilroy R."/>
            <person name="Ravi A."/>
            <person name="Getino M."/>
            <person name="Pursley I."/>
            <person name="Horton D.L."/>
            <person name="Alikhan N.F."/>
            <person name="Baker D."/>
            <person name="Gharbi K."/>
            <person name="Hall N."/>
            <person name="Watson M."/>
            <person name="Adriaenssens E.M."/>
            <person name="Foster-Nyarko E."/>
            <person name="Jarju S."/>
            <person name="Secka A."/>
            <person name="Antonio M."/>
            <person name="Oren A."/>
            <person name="Chaudhuri R.R."/>
            <person name="La Ragione R."/>
            <person name="Hildebrand F."/>
            <person name="Pallen M.J."/>
        </authorList>
    </citation>
    <scope>NUCLEOTIDE SEQUENCE</scope>
    <source>
        <strain evidence="3">Gambia16-554</strain>
    </source>
</reference>
<reference evidence="3" key="2">
    <citation type="submission" date="2021-04" db="EMBL/GenBank/DDBJ databases">
        <authorList>
            <person name="Gilroy R."/>
        </authorList>
    </citation>
    <scope>NUCLEOTIDE SEQUENCE</scope>
    <source>
        <strain evidence="3">Gambia16-554</strain>
    </source>
</reference>
<dbReference type="AlphaFoldDB" id="A0A9D2GRE8"/>
<name>A0A9D2GRE8_9BACT</name>
<evidence type="ECO:0000256" key="2">
    <source>
        <dbReference type="PIRSR" id="PIRSR613078-2"/>
    </source>
</evidence>
<comment type="caution">
    <text evidence="3">The sequence shown here is derived from an EMBL/GenBank/DDBJ whole genome shotgun (WGS) entry which is preliminary data.</text>
</comment>
<feature type="binding site" evidence="2">
    <location>
        <begin position="8"/>
        <end position="15"/>
    </location>
    <ligand>
        <name>substrate</name>
    </ligand>
</feature>
<gene>
    <name evidence="3" type="ORF">IAC04_06155</name>
</gene>
<feature type="active site" description="Proton donor/acceptor" evidence="1">
    <location>
        <position position="89"/>
    </location>
</feature>
<evidence type="ECO:0000313" key="4">
    <source>
        <dbReference type="Proteomes" id="UP000824115"/>
    </source>
</evidence>
<protein>
    <submittedName>
        <fullName evidence="3">Histidine phosphatase family protein</fullName>
    </submittedName>
</protein>
<sequence length="208" mass="23456">MIELYLLRHSQTSYNVKAEVIGGKSSGLTLTRLGTELATTAGNVLRNSGLRFDKIFCSTAVRARQTLECMGQISAEETDAVVYSDCLEELSQGEWEGRPRNEIYTPEVISCLDRENPFFRPPGGESQNDVEKRMTDFIKSEILDRYEDGVFLIVGHGVAFKCFIRGVLGSDARMTHKLGMDNLSMTRLTYSDRDGWSLDWMNRPLIPN</sequence>
<evidence type="ECO:0000313" key="3">
    <source>
        <dbReference type="EMBL" id="HIZ86055.1"/>
    </source>
</evidence>
<proteinExistence type="predicted"/>
<dbReference type="EMBL" id="DXAW01000107">
    <property type="protein sequence ID" value="HIZ86055.1"/>
    <property type="molecule type" value="Genomic_DNA"/>
</dbReference>
<dbReference type="Proteomes" id="UP000824115">
    <property type="component" value="Unassembled WGS sequence"/>
</dbReference>
<dbReference type="PANTHER" id="PTHR47927">
    <property type="entry name" value="PUTATIVE-RELATED"/>
    <property type="match status" value="1"/>
</dbReference>
<dbReference type="InterPro" id="IPR013078">
    <property type="entry name" value="His_Pase_superF_clade-1"/>
</dbReference>
<dbReference type="CDD" id="cd07067">
    <property type="entry name" value="HP_PGM_like"/>
    <property type="match status" value="1"/>
</dbReference>
<feature type="binding site" evidence="2">
    <location>
        <position position="62"/>
    </location>
    <ligand>
        <name>substrate</name>
    </ligand>
</feature>
<dbReference type="Pfam" id="PF00300">
    <property type="entry name" value="His_Phos_1"/>
    <property type="match status" value="1"/>
</dbReference>
<dbReference type="PANTHER" id="PTHR47927:SF2">
    <property type="entry name" value="PHOSPHOGLYCERATE MUTASE FAMILY PROTEIN"/>
    <property type="match status" value="1"/>
</dbReference>
<dbReference type="Gene3D" id="3.40.50.1240">
    <property type="entry name" value="Phosphoglycerate mutase-like"/>
    <property type="match status" value="1"/>
</dbReference>
<organism evidence="3 4">
    <name type="scientific">Candidatus Coprenecus stercoravium</name>
    <dbReference type="NCBI Taxonomy" id="2840735"/>
    <lineage>
        <taxon>Bacteria</taxon>
        <taxon>Pseudomonadati</taxon>
        <taxon>Bacteroidota</taxon>
        <taxon>Bacteroidia</taxon>
        <taxon>Bacteroidales</taxon>
        <taxon>Rikenellaceae</taxon>
        <taxon>Rikenellaceae incertae sedis</taxon>
        <taxon>Candidatus Coprenecus</taxon>
    </lineage>
</organism>
<evidence type="ECO:0000256" key="1">
    <source>
        <dbReference type="PIRSR" id="PIRSR613078-1"/>
    </source>
</evidence>
<accession>A0A9D2GRE8</accession>
<dbReference type="SUPFAM" id="SSF53254">
    <property type="entry name" value="Phosphoglycerate mutase-like"/>
    <property type="match status" value="1"/>
</dbReference>
<dbReference type="SMART" id="SM00855">
    <property type="entry name" value="PGAM"/>
    <property type="match status" value="1"/>
</dbReference>
<dbReference type="InterPro" id="IPR029033">
    <property type="entry name" value="His_PPase_superfam"/>
</dbReference>
<feature type="active site" description="Tele-phosphohistidine intermediate" evidence="1">
    <location>
        <position position="9"/>
    </location>
</feature>